<dbReference type="AlphaFoldDB" id="A0A147I9V9"/>
<dbReference type="Proteomes" id="UP000074310">
    <property type="component" value="Unassembled WGS sequence"/>
</dbReference>
<comment type="similarity">
    <text evidence="1">Belongs to the 'phage' integrase family.</text>
</comment>
<dbReference type="OrthoDB" id="9784724at2"/>
<dbReference type="Gene3D" id="1.10.150.130">
    <property type="match status" value="1"/>
</dbReference>
<evidence type="ECO:0000256" key="1">
    <source>
        <dbReference type="ARBA" id="ARBA00008857"/>
    </source>
</evidence>
<dbReference type="Pfam" id="PF00589">
    <property type="entry name" value="Phage_integrase"/>
    <property type="match status" value="1"/>
</dbReference>
<dbReference type="GO" id="GO:0006310">
    <property type="term" value="P:DNA recombination"/>
    <property type="evidence" value="ECO:0007669"/>
    <property type="project" value="UniProtKB-KW"/>
</dbReference>
<organism evidence="6 7">
    <name type="scientific">Sphingomonas endophytica</name>
    <dbReference type="NCBI Taxonomy" id="869719"/>
    <lineage>
        <taxon>Bacteria</taxon>
        <taxon>Pseudomonadati</taxon>
        <taxon>Pseudomonadota</taxon>
        <taxon>Alphaproteobacteria</taxon>
        <taxon>Sphingomonadales</taxon>
        <taxon>Sphingomonadaceae</taxon>
        <taxon>Sphingomonas</taxon>
    </lineage>
</organism>
<evidence type="ECO:0000313" key="7">
    <source>
        <dbReference type="Proteomes" id="UP000074310"/>
    </source>
</evidence>
<evidence type="ECO:0000256" key="4">
    <source>
        <dbReference type="ARBA" id="ARBA00023172"/>
    </source>
</evidence>
<dbReference type="Gene3D" id="1.10.443.10">
    <property type="entry name" value="Intergrase catalytic core"/>
    <property type="match status" value="1"/>
</dbReference>
<keyword evidence="4" id="KW-0233">DNA recombination</keyword>
<accession>A0A147I9V9</accession>
<dbReference type="InterPro" id="IPR010998">
    <property type="entry name" value="Integrase_recombinase_N"/>
</dbReference>
<dbReference type="EMBL" id="LDTB01000001">
    <property type="protein sequence ID" value="KTT76673.1"/>
    <property type="molecule type" value="Genomic_DNA"/>
</dbReference>
<comment type="caution">
    <text evidence="6">The sequence shown here is derived from an EMBL/GenBank/DDBJ whole genome shotgun (WGS) entry which is preliminary data.</text>
</comment>
<evidence type="ECO:0000256" key="3">
    <source>
        <dbReference type="ARBA" id="ARBA00023125"/>
    </source>
</evidence>
<feature type="domain" description="Tyr recombinase" evidence="5">
    <location>
        <begin position="286"/>
        <end position="466"/>
    </location>
</feature>
<evidence type="ECO:0000313" key="6">
    <source>
        <dbReference type="EMBL" id="KTT76673.1"/>
    </source>
</evidence>
<keyword evidence="7" id="KW-1185">Reference proteome</keyword>
<evidence type="ECO:0000259" key="5">
    <source>
        <dbReference type="PROSITE" id="PS51898"/>
    </source>
</evidence>
<name>A0A147I9V9_9SPHN</name>
<keyword evidence="2" id="KW-0229">DNA integration</keyword>
<dbReference type="InterPro" id="IPR050090">
    <property type="entry name" value="Tyrosine_recombinase_XerCD"/>
</dbReference>
<proteinExistence type="inferred from homology"/>
<dbReference type="PROSITE" id="PS51898">
    <property type="entry name" value="TYR_RECOMBINASE"/>
    <property type="match status" value="1"/>
</dbReference>
<protein>
    <recommendedName>
        <fullName evidence="5">Tyr recombinase domain-containing protein</fullName>
    </recommendedName>
</protein>
<evidence type="ECO:0000256" key="2">
    <source>
        <dbReference type="ARBA" id="ARBA00022908"/>
    </source>
</evidence>
<dbReference type="GO" id="GO:0003677">
    <property type="term" value="F:DNA binding"/>
    <property type="evidence" value="ECO:0007669"/>
    <property type="project" value="UniProtKB-KW"/>
</dbReference>
<dbReference type="GO" id="GO:0015074">
    <property type="term" value="P:DNA integration"/>
    <property type="evidence" value="ECO:0007669"/>
    <property type="project" value="UniProtKB-KW"/>
</dbReference>
<dbReference type="InterPro" id="IPR011010">
    <property type="entry name" value="DNA_brk_join_enz"/>
</dbReference>
<dbReference type="RefSeq" id="WP_058753953.1">
    <property type="nucleotide sequence ID" value="NZ_LDTB01000001.1"/>
</dbReference>
<keyword evidence="3" id="KW-0238">DNA-binding</keyword>
<reference evidence="6 7" key="1">
    <citation type="journal article" date="2016" name="Front. Microbiol.">
        <title>Genomic Resource of Rice Seed Associated Bacteria.</title>
        <authorList>
            <person name="Midha S."/>
            <person name="Bansal K."/>
            <person name="Sharma S."/>
            <person name="Kumar N."/>
            <person name="Patil P.P."/>
            <person name="Chaudhry V."/>
            <person name="Patil P.B."/>
        </authorList>
    </citation>
    <scope>NUCLEOTIDE SEQUENCE [LARGE SCALE GENOMIC DNA]</scope>
    <source>
        <strain evidence="6 7">NS334</strain>
    </source>
</reference>
<sequence>MAAIRPRHNRFEAKVRIPLVHRPHHDDREFLYRTLKATSRKLAQIEADQWENALRVQWAEREGLAQDARSTLRRVYEDTLQAAAAGRFQVHTLGQEPVDAGIDYEIEKIAEATPHEEEPSPEAGARLAALHDARTTLLGRKPDVRHEFEPSFSQLASDYMKLWKTQTGLKESNTEQQKRATFALFAGYWRDKPIRGIGRPDAARFMDALRHLDSAWARSSAARAMTWDDLQDAFGGRDKGLSDATRNRHAATLQALWEWASERGYAEGRNPFSGHRTRLRAGVNVKGYRPWEPEELERLLNPGPKRSDLREVMLVALFSGMRLDEIASLTWANLKKVDNIDVFDVRDAKTPAGNRQVPVHPSLSWLLSRTRGGAEDRLWPGFNPEGPGKKAGADAGKEFTRFKQSLGFTDRQAAFHSFRKNAVAQWEAASVPETEVAQVVGHEKKGITFGVYGRGVSLQRRAQIVAMLAYPGLLT</sequence>
<dbReference type="InterPro" id="IPR002104">
    <property type="entry name" value="Integrase_catalytic"/>
</dbReference>
<dbReference type="PATRIC" id="fig|869719.3.peg.32"/>
<dbReference type="SUPFAM" id="SSF56349">
    <property type="entry name" value="DNA breaking-rejoining enzymes"/>
    <property type="match status" value="1"/>
</dbReference>
<dbReference type="InterPro" id="IPR013762">
    <property type="entry name" value="Integrase-like_cat_sf"/>
</dbReference>
<gene>
    <name evidence="6" type="ORF">NS334_00150</name>
</gene>
<dbReference type="PANTHER" id="PTHR30349:SF41">
    <property type="entry name" value="INTEGRASE_RECOMBINASE PROTEIN MJ0367-RELATED"/>
    <property type="match status" value="1"/>
</dbReference>
<dbReference type="PANTHER" id="PTHR30349">
    <property type="entry name" value="PHAGE INTEGRASE-RELATED"/>
    <property type="match status" value="1"/>
</dbReference>